<protein>
    <submittedName>
        <fullName evidence="1">Uncharacterized protein</fullName>
    </submittedName>
</protein>
<comment type="caution">
    <text evidence="1">The sequence shown here is derived from an EMBL/GenBank/DDBJ whole genome shotgun (WGS) entry which is preliminary data.</text>
</comment>
<organism evidence="1 2">
    <name type="scientific">Populus alba</name>
    <name type="common">White poplar</name>
    <dbReference type="NCBI Taxonomy" id="43335"/>
    <lineage>
        <taxon>Eukaryota</taxon>
        <taxon>Viridiplantae</taxon>
        <taxon>Streptophyta</taxon>
        <taxon>Embryophyta</taxon>
        <taxon>Tracheophyta</taxon>
        <taxon>Spermatophyta</taxon>
        <taxon>Magnoliopsida</taxon>
        <taxon>eudicotyledons</taxon>
        <taxon>Gunneridae</taxon>
        <taxon>Pentapetalae</taxon>
        <taxon>rosids</taxon>
        <taxon>fabids</taxon>
        <taxon>Malpighiales</taxon>
        <taxon>Salicaceae</taxon>
        <taxon>Saliceae</taxon>
        <taxon>Populus</taxon>
    </lineage>
</organism>
<name>A0ACC4ALS6_POPAL</name>
<evidence type="ECO:0000313" key="2">
    <source>
        <dbReference type="Proteomes" id="UP000309997"/>
    </source>
</evidence>
<dbReference type="EMBL" id="RCHU02000018">
    <property type="protein sequence ID" value="KAL3567110.1"/>
    <property type="molecule type" value="Genomic_DNA"/>
</dbReference>
<keyword evidence="2" id="KW-1185">Reference proteome</keyword>
<dbReference type="Proteomes" id="UP000309997">
    <property type="component" value="Unassembled WGS sequence"/>
</dbReference>
<proteinExistence type="predicted"/>
<evidence type="ECO:0000313" key="1">
    <source>
        <dbReference type="EMBL" id="KAL3567110.1"/>
    </source>
</evidence>
<gene>
    <name evidence="1" type="ORF">D5086_032525</name>
</gene>
<accession>A0ACC4ALS6</accession>
<reference evidence="1 2" key="1">
    <citation type="journal article" date="2024" name="Plant Biotechnol. J.">
        <title>Genome and CRISPR/Cas9 system of a widespread forest tree (Populus alba) in the world.</title>
        <authorList>
            <person name="Liu Y.J."/>
            <person name="Jiang P.F."/>
            <person name="Han X.M."/>
            <person name="Li X.Y."/>
            <person name="Wang H.M."/>
            <person name="Wang Y.J."/>
            <person name="Wang X.X."/>
            <person name="Zeng Q.Y."/>
        </authorList>
    </citation>
    <scope>NUCLEOTIDE SEQUENCE [LARGE SCALE GENOMIC DNA]</scope>
    <source>
        <strain evidence="2">cv. PAL-ZL1</strain>
    </source>
</reference>
<sequence>MCAQNGASNEAIVLFNGMREAGPNPNKVTMIEVLSACSPIGALDLGKWVETHASERGLQHDVYVASELIDMWDDSAKMRQCGVSKTRGCSWIDVGARAHEFHAGGSLHHHSENIYQLLNEAMKREGYIPNIGCL</sequence>